<dbReference type="AlphaFoldDB" id="A0A9W9HCU5"/>
<name>A0A9W9HCU5_9EURO</name>
<dbReference type="PRINTS" id="PR00081">
    <property type="entry name" value="GDHRDH"/>
</dbReference>
<comment type="function">
    <text evidence="9">Catalyzes the reduction of all-trans-retinal to all-trans-retinol in the presence of NADPH.</text>
</comment>
<evidence type="ECO:0000256" key="10">
    <source>
        <dbReference type="ARBA" id="ARBA00068717"/>
    </source>
</evidence>
<evidence type="ECO:0000256" key="12">
    <source>
        <dbReference type="RuleBase" id="RU000363"/>
    </source>
</evidence>
<dbReference type="InterPro" id="IPR002347">
    <property type="entry name" value="SDR_fam"/>
</dbReference>
<evidence type="ECO:0000313" key="13">
    <source>
        <dbReference type="EMBL" id="KAJ5143168.1"/>
    </source>
</evidence>
<dbReference type="FunFam" id="3.40.50.720:FF:000131">
    <property type="entry name" value="Short-chain dehydrogenase/reductase 3"/>
    <property type="match status" value="1"/>
</dbReference>
<reference evidence="13" key="1">
    <citation type="submission" date="2022-11" db="EMBL/GenBank/DDBJ databases">
        <authorList>
            <person name="Petersen C."/>
        </authorList>
    </citation>
    <scope>NUCLEOTIDE SEQUENCE</scope>
    <source>
        <strain evidence="13">IBT 22155</strain>
    </source>
</reference>
<comment type="caution">
    <text evidence="13">The sequence shown here is derived from an EMBL/GenBank/DDBJ whole genome shotgun (WGS) entry which is preliminary data.</text>
</comment>
<keyword evidence="7" id="KW-0443">Lipid metabolism</keyword>
<dbReference type="InterPro" id="IPR036291">
    <property type="entry name" value="NAD(P)-bd_dom_sf"/>
</dbReference>
<dbReference type="OrthoDB" id="10253736at2759"/>
<evidence type="ECO:0000256" key="8">
    <source>
        <dbReference type="ARBA" id="ARBA00023136"/>
    </source>
</evidence>
<keyword evidence="6" id="KW-0560">Oxidoreductase</keyword>
<comment type="subcellular location">
    <subcellularLocation>
        <location evidence="1">Membrane</location>
        <topology evidence="1">Multi-pass membrane protein</topology>
    </subcellularLocation>
</comment>
<accession>A0A9W9HCU5</accession>
<dbReference type="Pfam" id="PF00106">
    <property type="entry name" value="adh_short"/>
    <property type="match status" value="1"/>
</dbReference>
<dbReference type="PANTHER" id="PTHR24322">
    <property type="entry name" value="PKSB"/>
    <property type="match status" value="1"/>
</dbReference>
<evidence type="ECO:0000256" key="11">
    <source>
        <dbReference type="ARBA" id="ARBA00082544"/>
    </source>
</evidence>
<evidence type="ECO:0000256" key="2">
    <source>
        <dbReference type="ARBA" id="ARBA00006484"/>
    </source>
</evidence>
<keyword evidence="5" id="KW-1133">Transmembrane helix</keyword>
<dbReference type="SUPFAM" id="SSF51735">
    <property type="entry name" value="NAD(P)-binding Rossmann-fold domains"/>
    <property type="match status" value="1"/>
</dbReference>
<dbReference type="GO" id="GO:0052650">
    <property type="term" value="F:all-trans-retinol dehydrogenase (NADP+) activity"/>
    <property type="evidence" value="ECO:0007669"/>
    <property type="project" value="UniProtKB-ARBA"/>
</dbReference>
<dbReference type="Proteomes" id="UP001149079">
    <property type="component" value="Unassembled WGS sequence"/>
</dbReference>
<keyword evidence="3" id="KW-0812">Transmembrane</keyword>
<keyword evidence="8" id="KW-0472">Membrane</keyword>
<sequence>MARSWPSREGVTADVLGSLISRTLLDPWKLIPLLALAQYTAHGREVVEARPNLDKALKALTALGVLNGFGNWLNRRTLNNKVSDKYDWNREVVVLTGGSNGIGRRIAERLGSRGIKVAILDIAPPASGDILPPSVRYYQCDITSSENITEVAVKIRASFGNPTILINNAGICTGKTILKTTPAMTRRMFEVNTFAHYWLAQEFLPDMVKANHGMVVTVASQAGYTVTPNMVDYSATKAAAICFHEGLAAELVTRYAAPKVRTVLVTQGFTKTNLIKDLTPEDTWYNPLLDPETVAEKAVNQVLKGESGHVLVPGSAGWLAKRFRGLPDWVQHTLRCKLEKLMRAPE</sequence>
<gene>
    <name evidence="13" type="ORF">N7515_001955</name>
</gene>
<organism evidence="13 14">
    <name type="scientific">Penicillium bovifimosum</name>
    <dbReference type="NCBI Taxonomy" id="126998"/>
    <lineage>
        <taxon>Eukaryota</taxon>
        <taxon>Fungi</taxon>
        <taxon>Dikarya</taxon>
        <taxon>Ascomycota</taxon>
        <taxon>Pezizomycotina</taxon>
        <taxon>Eurotiomycetes</taxon>
        <taxon>Eurotiomycetidae</taxon>
        <taxon>Eurotiales</taxon>
        <taxon>Aspergillaceae</taxon>
        <taxon>Penicillium</taxon>
    </lineage>
</organism>
<dbReference type="GO" id="GO:0016020">
    <property type="term" value="C:membrane"/>
    <property type="evidence" value="ECO:0007669"/>
    <property type="project" value="UniProtKB-SubCell"/>
</dbReference>
<comment type="similarity">
    <text evidence="2 12">Belongs to the short-chain dehydrogenases/reductases (SDR) family.</text>
</comment>
<keyword evidence="4" id="KW-0521">NADP</keyword>
<evidence type="ECO:0000256" key="5">
    <source>
        <dbReference type="ARBA" id="ARBA00022989"/>
    </source>
</evidence>
<evidence type="ECO:0000256" key="3">
    <source>
        <dbReference type="ARBA" id="ARBA00022692"/>
    </source>
</evidence>
<proteinExistence type="inferred from homology"/>
<keyword evidence="14" id="KW-1185">Reference proteome</keyword>
<dbReference type="PANTHER" id="PTHR24322:SF736">
    <property type="entry name" value="RETINOL DEHYDROGENASE 10"/>
    <property type="match status" value="1"/>
</dbReference>
<dbReference type="PRINTS" id="PR00080">
    <property type="entry name" value="SDRFAMILY"/>
</dbReference>
<dbReference type="GeneID" id="81401869"/>
<dbReference type="CDD" id="cd05339">
    <property type="entry name" value="17beta-HSDXI-like_SDR_c"/>
    <property type="match status" value="1"/>
</dbReference>
<dbReference type="EMBL" id="JAPQKL010000002">
    <property type="protein sequence ID" value="KAJ5143168.1"/>
    <property type="molecule type" value="Genomic_DNA"/>
</dbReference>
<dbReference type="RefSeq" id="XP_056524812.1">
    <property type="nucleotide sequence ID" value="XM_056662699.1"/>
</dbReference>
<dbReference type="InterPro" id="IPR020904">
    <property type="entry name" value="Sc_DH/Rdtase_CS"/>
</dbReference>
<evidence type="ECO:0000256" key="1">
    <source>
        <dbReference type="ARBA" id="ARBA00004141"/>
    </source>
</evidence>
<evidence type="ECO:0000256" key="7">
    <source>
        <dbReference type="ARBA" id="ARBA00023098"/>
    </source>
</evidence>
<evidence type="ECO:0000256" key="9">
    <source>
        <dbReference type="ARBA" id="ARBA00059620"/>
    </source>
</evidence>
<dbReference type="Gene3D" id="3.40.50.720">
    <property type="entry name" value="NAD(P)-binding Rossmann-like Domain"/>
    <property type="match status" value="1"/>
</dbReference>
<evidence type="ECO:0000313" key="14">
    <source>
        <dbReference type="Proteomes" id="UP001149079"/>
    </source>
</evidence>
<reference evidence="13" key="2">
    <citation type="journal article" date="2023" name="IMA Fungus">
        <title>Comparative genomic study of the Penicillium genus elucidates a diverse pangenome and 15 lateral gene transfer events.</title>
        <authorList>
            <person name="Petersen C."/>
            <person name="Sorensen T."/>
            <person name="Nielsen M.R."/>
            <person name="Sondergaard T.E."/>
            <person name="Sorensen J.L."/>
            <person name="Fitzpatrick D.A."/>
            <person name="Frisvad J.C."/>
            <person name="Nielsen K.L."/>
        </authorList>
    </citation>
    <scope>NUCLEOTIDE SEQUENCE</scope>
    <source>
        <strain evidence="13">IBT 22155</strain>
    </source>
</reference>
<evidence type="ECO:0000256" key="6">
    <source>
        <dbReference type="ARBA" id="ARBA00023002"/>
    </source>
</evidence>
<evidence type="ECO:0000256" key="4">
    <source>
        <dbReference type="ARBA" id="ARBA00022857"/>
    </source>
</evidence>
<dbReference type="PROSITE" id="PS00061">
    <property type="entry name" value="ADH_SHORT"/>
    <property type="match status" value="1"/>
</dbReference>
<protein>
    <recommendedName>
        <fullName evidence="10">Short-chain dehydrogenase/reductase 3</fullName>
    </recommendedName>
    <alternativeName>
        <fullName evidence="11">Retinal short-chain dehydrogenase/reductase 1</fullName>
    </alternativeName>
</protein>